<dbReference type="AlphaFoldDB" id="A0A926NCU1"/>
<keyword evidence="2" id="KW-0503">Monooxygenase</keyword>
<dbReference type="Gene3D" id="3.30.70.100">
    <property type="match status" value="1"/>
</dbReference>
<dbReference type="Pfam" id="PF03992">
    <property type="entry name" value="ABM"/>
    <property type="match status" value="1"/>
</dbReference>
<proteinExistence type="predicted"/>
<dbReference type="PANTHER" id="PTHR37811:SF2">
    <property type="entry name" value="ABM DOMAIN-CONTAINING PROTEIN"/>
    <property type="match status" value="1"/>
</dbReference>
<evidence type="ECO:0000313" key="2">
    <source>
        <dbReference type="EMBL" id="MBD1371088.1"/>
    </source>
</evidence>
<dbReference type="Proteomes" id="UP000661691">
    <property type="component" value="Unassembled WGS sequence"/>
</dbReference>
<feature type="domain" description="ABM" evidence="1">
    <location>
        <begin position="4"/>
        <end position="49"/>
    </location>
</feature>
<sequence>MRNEIESILANQPGYLGMDSVKGITISYWENEQAISNWRQQSTHQIAQKQGIKRWYQSYEIQICKVERTYRFNRNEGKQDNE</sequence>
<dbReference type="GO" id="GO:0004497">
    <property type="term" value="F:monooxygenase activity"/>
    <property type="evidence" value="ECO:0007669"/>
    <property type="project" value="UniProtKB-KW"/>
</dbReference>
<dbReference type="SUPFAM" id="SSF54909">
    <property type="entry name" value="Dimeric alpha+beta barrel"/>
    <property type="match status" value="1"/>
</dbReference>
<protein>
    <submittedName>
        <fullName evidence="2">Antibiotic biosynthesis monooxygenase</fullName>
    </submittedName>
</protein>
<dbReference type="RefSeq" id="WP_191141364.1">
    <property type="nucleotide sequence ID" value="NZ_JACXAH010000002.1"/>
</dbReference>
<keyword evidence="3" id="KW-1185">Reference proteome</keyword>
<name>A0A926NCU1_9BACL</name>
<dbReference type="InterPro" id="IPR011008">
    <property type="entry name" value="Dimeric_a/b-barrel"/>
</dbReference>
<comment type="caution">
    <text evidence="2">The sequence shown here is derived from an EMBL/GenBank/DDBJ whole genome shotgun (WGS) entry which is preliminary data.</text>
</comment>
<dbReference type="InterPro" id="IPR052936">
    <property type="entry name" value="Jasmonate_Hydroxylase-like"/>
</dbReference>
<dbReference type="EMBL" id="JACXAH010000002">
    <property type="protein sequence ID" value="MBD1371088.1"/>
    <property type="molecule type" value="Genomic_DNA"/>
</dbReference>
<dbReference type="PANTHER" id="PTHR37811">
    <property type="entry name" value="BLL5343 PROTEIN"/>
    <property type="match status" value="1"/>
</dbReference>
<evidence type="ECO:0000313" key="3">
    <source>
        <dbReference type="Proteomes" id="UP000661691"/>
    </source>
</evidence>
<accession>A0A926NCU1</accession>
<keyword evidence="2" id="KW-0560">Oxidoreductase</keyword>
<evidence type="ECO:0000259" key="1">
    <source>
        <dbReference type="Pfam" id="PF03992"/>
    </source>
</evidence>
<reference evidence="2" key="1">
    <citation type="submission" date="2020-09" db="EMBL/GenBank/DDBJ databases">
        <title>A novel bacterium of genus Hazenella, isolated from South China Sea.</title>
        <authorList>
            <person name="Huang H."/>
            <person name="Mo K."/>
            <person name="Hu Y."/>
        </authorList>
    </citation>
    <scope>NUCLEOTIDE SEQUENCE</scope>
    <source>
        <strain evidence="2">IB182357</strain>
    </source>
</reference>
<gene>
    <name evidence="2" type="ORF">IC620_01780</name>
</gene>
<organism evidence="2 3">
    <name type="scientific">Polycladospora coralii</name>
    <dbReference type="NCBI Taxonomy" id="2771432"/>
    <lineage>
        <taxon>Bacteria</taxon>
        <taxon>Bacillati</taxon>
        <taxon>Bacillota</taxon>
        <taxon>Bacilli</taxon>
        <taxon>Bacillales</taxon>
        <taxon>Thermoactinomycetaceae</taxon>
        <taxon>Polycladospora</taxon>
    </lineage>
</organism>
<dbReference type="InterPro" id="IPR007138">
    <property type="entry name" value="ABM_dom"/>
</dbReference>